<keyword evidence="3" id="KW-1185">Reference proteome</keyword>
<comment type="caution">
    <text evidence="2">The sequence shown here is derived from an EMBL/GenBank/DDBJ whole genome shotgun (WGS) entry which is preliminary data.</text>
</comment>
<sequence>MASSGSVSLAIVEKDGKRVLATDPDASSALLDLQEVTLAEKGETVLYDVVGRRIAIDPAGDLVAELQVSRRKKALADRLGERLSTLVSAILAASAFGGLLLLWYLLAVRLEETVGWGVAHADWVAFATVFGYFVWRGSTAKDPLIQKVCGFGAFSFGILALVFVQVQWMGAGDPQWRRSLAYQAIGADVLAHREKWLSALAIYAPTILLVLRFAGLGRAAETLERLGIGKEKK</sequence>
<dbReference type="EMBL" id="JAJLJH010000001">
    <property type="protein sequence ID" value="MCK9684583.1"/>
    <property type="molecule type" value="Genomic_DNA"/>
</dbReference>
<feature type="transmembrane region" description="Helical" evidence="1">
    <location>
        <begin position="113"/>
        <end position="135"/>
    </location>
</feature>
<evidence type="ECO:0000256" key="1">
    <source>
        <dbReference type="SAM" id="Phobius"/>
    </source>
</evidence>
<keyword evidence="1" id="KW-1133">Transmembrane helix</keyword>
<protein>
    <submittedName>
        <fullName evidence="2">Uncharacterized protein</fullName>
    </submittedName>
</protein>
<accession>A0A9X1YH24</accession>
<feature type="transmembrane region" description="Helical" evidence="1">
    <location>
        <begin position="196"/>
        <end position="215"/>
    </location>
</feature>
<organism evidence="2 3">
    <name type="scientific">Scleromatobacter humisilvae</name>
    <dbReference type="NCBI Taxonomy" id="2897159"/>
    <lineage>
        <taxon>Bacteria</taxon>
        <taxon>Pseudomonadati</taxon>
        <taxon>Pseudomonadota</taxon>
        <taxon>Betaproteobacteria</taxon>
        <taxon>Burkholderiales</taxon>
        <taxon>Sphaerotilaceae</taxon>
        <taxon>Scleromatobacter</taxon>
    </lineage>
</organism>
<evidence type="ECO:0000313" key="3">
    <source>
        <dbReference type="Proteomes" id="UP001139353"/>
    </source>
</evidence>
<gene>
    <name evidence="2" type="ORF">LPC04_02555</name>
</gene>
<feature type="transmembrane region" description="Helical" evidence="1">
    <location>
        <begin position="147"/>
        <end position="168"/>
    </location>
</feature>
<proteinExistence type="predicted"/>
<reference evidence="2" key="1">
    <citation type="submission" date="2021-11" db="EMBL/GenBank/DDBJ databases">
        <title>BS-T2-15 a new species belonging to the Comamonadaceae family isolated from the soil of a French oak forest.</title>
        <authorList>
            <person name="Mieszkin S."/>
            <person name="Alain K."/>
        </authorList>
    </citation>
    <scope>NUCLEOTIDE SEQUENCE</scope>
    <source>
        <strain evidence="2">BS-T2-15</strain>
    </source>
</reference>
<name>A0A9X1YH24_9BURK</name>
<dbReference type="AlphaFoldDB" id="A0A9X1YH24"/>
<keyword evidence="1" id="KW-0812">Transmembrane</keyword>
<keyword evidence="1" id="KW-0472">Membrane</keyword>
<dbReference type="RefSeq" id="WP_275680609.1">
    <property type="nucleotide sequence ID" value="NZ_JAJLJH010000001.1"/>
</dbReference>
<dbReference type="Proteomes" id="UP001139353">
    <property type="component" value="Unassembled WGS sequence"/>
</dbReference>
<evidence type="ECO:0000313" key="2">
    <source>
        <dbReference type="EMBL" id="MCK9684583.1"/>
    </source>
</evidence>
<feature type="transmembrane region" description="Helical" evidence="1">
    <location>
        <begin position="83"/>
        <end position="107"/>
    </location>
</feature>